<dbReference type="Gene3D" id="3.30.750.24">
    <property type="entry name" value="STAS domain"/>
    <property type="match status" value="1"/>
</dbReference>
<reference evidence="2 3" key="1">
    <citation type="journal article" date="2019" name="Int. J. Syst. Evol. Microbiol.">
        <title>The Global Catalogue of Microorganisms (GCM) 10K type strain sequencing project: providing services to taxonomists for standard genome sequencing and annotation.</title>
        <authorList>
            <consortium name="The Broad Institute Genomics Platform"/>
            <consortium name="The Broad Institute Genome Sequencing Center for Infectious Disease"/>
            <person name="Wu L."/>
            <person name="Ma J."/>
        </authorList>
    </citation>
    <scope>NUCLEOTIDE SEQUENCE [LARGE SCALE GENOMIC DNA]</scope>
    <source>
        <strain evidence="2 3">JCM 10425</strain>
    </source>
</reference>
<dbReference type="RefSeq" id="WP_344647717.1">
    <property type="nucleotide sequence ID" value="NZ_BAAAGX010000006.1"/>
</dbReference>
<protein>
    <recommendedName>
        <fullName evidence="1">STAS domain-containing protein</fullName>
    </recommendedName>
</protein>
<name>A0ABN0TRE4_9ACTN</name>
<dbReference type="InterPro" id="IPR036513">
    <property type="entry name" value="STAS_dom_sf"/>
</dbReference>
<dbReference type="InterPro" id="IPR002645">
    <property type="entry name" value="STAS_dom"/>
</dbReference>
<organism evidence="2 3">
    <name type="scientific">Cryptosporangium japonicum</name>
    <dbReference type="NCBI Taxonomy" id="80872"/>
    <lineage>
        <taxon>Bacteria</taxon>
        <taxon>Bacillati</taxon>
        <taxon>Actinomycetota</taxon>
        <taxon>Actinomycetes</taxon>
        <taxon>Cryptosporangiales</taxon>
        <taxon>Cryptosporangiaceae</taxon>
        <taxon>Cryptosporangium</taxon>
    </lineage>
</organism>
<dbReference type="PROSITE" id="PS50801">
    <property type="entry name" value="STAS"/>
    <property type="match status" value="1"/>
</dbReference>
<dbReference type="CDD" id="cd07043">
    <property type="entry name" value="STAS_anti-anti-sigma_factors"/>
    <property type="match status" value="1"/>
</dbReference>
<proteinExistence type="predicted"/>
<evidence type="ECO:0000259" key="1">
    <source>
        <dbReference type="PROSITE" id="PS50801"/>
    </source>
</evidence>
<keyword evidence="3" id="KW-1185">Reference proteome</keyword>
<dbReference type="Pfam" id="PF13466">
    <property type="entry name" value="STAS_2"/>
    <property type="match status" value="1"/>
</dbReference>
<feature type="domain" description="STAS" evidence="1">
    <location>
        <begin position="29"/>
        <end position="108"/>
    </location>
</feature>
<evidence type="ECO:0000313" key="2">
    <source>
        <dbReference type="EMBL" id="GAA0228198.1"/>
    </source>
</evidence>
<dbReference type="Proteomes" id="UP001500967">
    <property type="component" value="Unassembled WGS sequence"/>
</dbReference>
<dbReference type="SUPFAM" id="SSF52091">
    <property type="entry name" value="SpoIIaa-like"/>
    <property type="match status" value="1"/>
</dbReference>
<dbReference type="InterPro" id="IPR058548">
    <property type="entry name" value="MlaB-like_STAS"/>
</dbReference>
<evidence type="ECO:0000313" key="3">
    <source>
        <dbReference type="Proteomes" id="UP001500967"/>
    </source>
</evidence>
<dbReference type="EMBL" id="BAAAGX010000006">
    <property type="protein sequence ID" value="GAA0228198.1"/>
    <property type="molecule type" value="Genomic_DNA"/>
</dbReference>
<sequence length="183" mass="19596">MDEPLSFRTPGDSGLTITVTRTSVQETRLAVAGELDRTTGGQLIDAVDRALATGRPRTIRVDLAGLTIIDAGGLRTLGYARARCAAAACELWLRDAPPAVLRLLSLAGQWVETASTDHDPGLARKLADDRRLMAIHLDNAAALQTSAREAASRAHEMRRHNAALRARIAARRPHEPGHGSSAE</sequence>
<accession>A0ABN0TRE4</accession>
<comment type="caution">
    <text evidence="2">The sequence shown here is derived from an EMBL/GenBank/DDBJ whole genome shotgun (WGS) entry which is preliminary data.</text>
</comment>
<gene>
    <name evidence="2" type="ORF">GCM10009539_12030</name>
</gene>